<dbReference type="Pfam" id="PF16804">
    <property type="entry name" value="DUF5071"/>
    <property type="match status" value="1"/>
</dbReference>
<keyword evidence="3" id="KW-1185">Reference proteome</keyword>
<protein>
    <submittedName>
        <fullName evidence="2">DUF5071 domain-containing protein</fullName>
    </submittedName>
</protein>
<dbReference type="EMBL" id="PRDM01000006">
    <property type="protein sequence ID" value="MBE8728077.1"/>
    <property type="molecule type" value="Genomic_DNA"/>
</dbReference>
<feature type="domain" description="DUF5071" evidence="1">
    <location>
        <begin position="6"/>
        <end position="121"/>
    </location>
</feature>
<name>A0ABR9TTV6_9FLAO</name>
<evidence type="ECO:0000259" key="1">
    <source>
        <dbReference type="Pfam" id="PF16804"/>
    </source>
</evidence>
<dbReference type="CDD" id="cd11743">
    <property type="entry name" value="Cthe_2751_like"/>
    <property type="match status" value="1"/>
</dbReference>
<accession>A0ABR9TTV6</accession>
<reference evidence="2 3" key="1">
    <citation type="submission" date="2018-07" db="EMBL/GenBank/DDBJ databases">
        <title>Genome assembly of strain KB82.</title>
        <authorList>
            <person name="Kukolya J."/>
            <person name="Horvath B."/>
            <person name="Nagy I."/>
            <person name="Toth A."/>
        </authorList>
    </citation>
    <scope>NUCLEOTIDE SEQUENCE [LARGE SCALE GENOMIC DNA]</scope>
    <source>
        <strain evidence="2 3">Kb82</strain>
    </source>
</reference>
<organism evidence="2 3">
    <name type="scientific">Flavobacterium hungaricum</name>
    <dbReference type="NCBI Taxonomy" id="2082725"/>
    <lineage>
        <taxon>Bacteria</taxon>
        <taxon>Pseudomonadati</taxon>
        <taxon>Bacteroidota</taxon>
        <taxon>Flavobacteriia</taxon>
        <taxon>Flavobacteriales</taxon>
        <taxon>Flavobacteriaceae</taxon>
        <taxon>Flavobacterium</taxon>
    </lineage>
</organism>
<dbReference type="Gene3D" id="1.25.40.750">
    <property type="entry name" value="Domain of unknown function DUF5071"/>
    <property type="match status" value="1"/>
</dbReference>
<sequence>MNVRALIPKNVCDESGIEKLKQLSFNQIQPIVPDLLEWLQDCNWPVARSILEILRPLVDQITPEILEVLNGNDGVWKYWILQNLILKTTNPILLKEINRIASFPTSEEKEQELDLIAVDILRENYR</sequence>
<gene>
    <name evidence="2" type="ORF">C4F50_24430</name>
</gene>
<dbReference type="Proteomes" id="UP000640614">
    <property type="component" value="Unassembled WGS sequence"/>
</dbReference>
<comment type="caution">
    <text evidence="2">The sequence shown here is derived from an EMBL/GenBank/DDBJ whole genome shotgun (WGS) entry which is preliminary data.</text>
</comment>
<evidence type="ECO:0000313" key="2">
    <source>
        <dbReference type="EMBL" id="MBE8728077.1"/>
    </source>
</evidence>
<dbReference type="InterPro" id="IPR031837">
    <property type="entry name" value="DUF5071"/>
</dbReference>
<evidence type="ECO:0000313" key="3">
    <source>
        <dbReference type="Proteomes" id="UP000640614"/>
    </source>
</evidence>
<proteinExistence type="predicted"/>
<dbReference type="InterPro" id="IPR038692">
    <property type="entry name" value="Cthe_2751_sf"/>
</dbReference>
<dbReference type="RefSeq" id="WP_194141185.1">
    <property type="nucleotide sequence ID" value="NZ_PRDM01000006.1"/>
</dbReference>